<keyword evidence="3" id="KW-1185">Reference proteome</keyword>
<feature type="transmembrane region" description="Helical" evidence="1">
    <location>
        <begin position="124"/>
        <end position="144"/>
    </location>
</feature>
<dbReference type="GeneID" id="9233480"/>
<dbReference type="RefSeq" id="WP_013142531.1">
    <property type="nucleotide sequence ID" value="NC_014205.1"/>
</dbReference>
<feature type="transmembrane region" description="Helical" evidence="1">
    <location>
        <begin position="95"/>
        <end position="117"/>
    </location>
</feature>
<proteinExistence type="predicted"/>
<dbReference type="Proteomes" id="UP000002573">
    <property type="component" value="Chromosome"/>
</dbReference>
<evidence type="ECO:0000313" key="3">
    <source>
        <dbReference type="Proteomes" id="UP000002573"/>
    </source>
</evidence>
<keyword evidence="1" id="KW-1133">Transmembrane helix</keyword>
<reference evidence="2 3" key="2">
    <citation type="journal article" date="2011" name="Stand. Genomic Sci.">
        <title>Complete genome sequence of Staphylothermus hellenicus P8.</title>
        <authorList>
            <person name="Anderson I."/>
            <person name="Wirth R."/>
            <person name="Lucas S."/>
            <person name="Copeland A."/>
            <person name="Lapidus A."/>
            <person name="Cheng J.F."/>
            <person name="Goodwin L."/>
            <person name="Pitluck S."/>
            <person name="Davenport K."/>
            <person name="Detter J.C."/>
            <person name="Han C."/>
            <person name="Tapia R."/>
            <person name="Land M."/>
            <person name="Hauser L."/>
            <person name="Pati A."/>
            <person name="Mikhailova N."/>
            <person name="Woyke T."/>
            <person name="Klenk H.P."/>
            <person name="Kyrpides N."/>
            <person name="Ivanova N."/>
        </authorList>
    </citation>
    <scope>NUCLEOTIDE SEQUENCE [LARGE SCALE GENOMIC DNA]</scope>
    <source>
        <strain evidence="3">DSM 12710 / JCM 10830 / BK20S6-10-b1 / P8</strain>
    </source>
</reference>
<organism evidence="2 3">
    <name type="scientific">Staphylothermus hellenicus (strain DSM 12710 / JCM 10830 / BK20S6-10-b1 / P8)</name>
    <dbReference type="NCBI Taxonomy" id="591019"/>
    <lineage>
        <taxon>Archaea</taxon>
        <taxon>Thermoproteota</taxon>
        <taxon>Thermoprotei</taxon>
        <taxon>Desulfurococcales</taxon>
        <taxon>Desulfurococcaceae</taxon>
        <taxon>Staphylothermus</taxon>
    </lineage>
</organism>
<keyword evidence="1" id="KW-0472">Membrane</keyword>
<gene>
    <name evidence="2" type="ordered locus">Shell_0191</name>
</gene>
<protein>
    <submittedName>
        <fullName evidence="2">Uncharacterized protein</fullName>
    </submittedName>
</protein>
<dbReference type="AlphaFoldDB" id="D7DAY6"/>
<sequence length="230" mass="25485">MPSRRENSIIQVYEQVAMEATRYYWLGSLARIGLASSSIVVLAASTLILWITLNPLYVFKDPLINGEVGFVYYSLYSFGKPLQIPVLDSLTKLSFILIFSSTLSSALVAPALVTVLVKPKMPRIYLEVAAAGNAIGGLNTSLLISFLRVLYMNIISSIPITASIHTQYGVFIFYRSTSWYTEVGLLSLRLWPIYPVLAGVLIGSAGATIYYITRYYEEILELPPIPVNPT</sequence>
<keyword evidence="1" id="KW-0812">Transmembrane</keyword>
<dbReference type="HOGENOM" id="CLU_1202663_0_0_2"/>
<evidence type="ECO:0000313" key="2">
    <source>
        <dbReference type="EMBL" id="ADI31333.1"/>
    </source>
</evidence>
<feature type="transmembrane region" description="Helical" evidence="1">
    <location>
        <begin position="32"/>
        <end position="53"/>
    </location>
</feature>
<dbReference type="KEGG" id="shc:Shell_0191"/>
<accession>D7DAY6</accession>
<dbReference type="EMBL" id="CP002051">
    <property type="protein sequence ID" value="ADI31333.1"/>
    <property type="molecule type" value="Genomic_DNA"/>
</dbReference>
<evidence type="ECO:0000256" key="1">
    <source>
        <dbReference type="SAM" id="Phobius"/>
    </source>
</evidence>
<reference evidence="3" key="1">
    <citation type="submission" date="2010-05" db="EMBL/GenBank/DDBJ databases">
        <title>Complete sequence of Staphylothermus hellenicus DSM 12710.</title>
        <authorList>
            <consortium name="US DOE Joint Genome Institute"/>
            <person name="Lucas S."/>
            <person name="Copeland A."/>
            <person name="Lapidus A."/>
            <person name="Cheng J.-F."/>
            <person name="Bruce D."/>
            <person name="Goodwin L."/>
            <person name="Pitluck S."/>
            <person name="Davenport K."/>
            <person name="Detter J.C."/>
            <person name="Han C."/>
            <person name="Tapia R."/>
            <person name="Larimer F."/>
            <person name="Land M."/>
            <person name="Hauser L."/>
            <person name="Kyrpides N."/>
            <person name="Mikhailova N."/>
            <person name="Anderson I.J."/>
            <person name="Woyke T."/>
        </authorList>
    </citation>
    <scope>NUCLEOTIDE SEQUENCE [LARGE SCALE GENOMIC DNA]</scope>
    <source>
        <strain evidence="3">DSM 12710 / JCM 10830 / BK20S6-10-b1 / P8</strain>
    </source>
</reference>
<name>D7DAY6_STAHD</name>
<feature type="transmembrane region" description="Helical" evidence="1">
    <location>
        <begin position="193"/>
        <end position="213"/>
    </location>
</feature>
<dbReference type="STRING" id="591019.Shell_0191"/>